<dbReference type="RefSeq" id="WP_010554428.1">
    <property type="nucleotide sequence ID" value="NZ_CP011025.1"/>
</dbReference>
<dbReference type="OrthoDB" id="7067896at2"/>
<proteinExistence type="predicted"/>
<name>A0A290S8D7_9GAMM</name>
<evidence type="ECO:0000313" key="1">
    <source>
        <dbReference type="EMBL" id="ATC87490.1"/>
    </source>
</evidence>
<gene>
    <name evidence="1" type="ORF">PARC_a3069</name>
</gene>
<protein>
    <submittedName>
        <fullName evidence="1">Uncharacterized protein</fullName>
    </submittedName>
</protein>
<dbReference type="AlphaFoldDB" id="A0A290S8D7"/>
<dbReference type="EMBL" id="CP011025">
    <property type="protein sequence ID" value="ATC87490.1"/>
    <property type="molecule type" value="Genomic_DNA"/>
</dbReference>
<reference evidence="1 2" key="1">
    <citation type="journal article" date="2012" name="J. Bacteriol.">
        <title>Genome sequences of type strains of seven species of the marine bacterium Pseudoalteromonas.</title>
        <authorList>
            <person name="Xie B.B."/>
            <person name="Shu Y.L."/>
            <person name="Qin Q.L."/>
            <person name="Rong J.C."/>
            <person name="Zhang X.Y."/>
            <person name="Chen X.L."/>
            <person name="Shi M."/>
            <person name="He H.L."/>
            <person name="Zhou B.C."/>
            <person name="Zhang Y.Z."/>
        </authorList>
    </citation>
    <scope>NUCLEOTIDE SEQUENCE [LARGE SCALE GENOMIC DNA]</scope>
    <source>
        <strain evidence="1 2">A 37-1-2</strain>
    </source>
</reference>
<sequence>MLNIEDENNVKNYIDEVLSFNNTICKQAKLFISSNDVSYNMELPVLGNIDRTFTPRDGGKIKKEITNSKGVSPVKDMSHWLAHYLYKKIIELDVICIFDDVMGTEGDLVGFEKTSFINKHEEMVHIACKKNISSKNELMKLIFASKVSWHFVCVIAYTDKGFTTPEYYETDSLKVKEVVIGACDGEAFIVVKKLYEK</sequence>
<organism evidence="1 2">
    <name type="scientific">Pseudoalteromonas arctica A 37-1-2</name>
    <dbReference type="NCBI Taxonomy" id="1117313"/>
    <lineage>
        <taxon>Bacteria</taxon>
        <taxon>Pseudomonadati</taxon>
        <taxon>Pseudomonadota</taxon>
        <taxon>Gammaproteobacteria</taxon>
        <taxon>Alteromonadales</taxon>
        <taxon>Pseudoalteromonadaceae</taxon>
        <taxon>Pseudoalteromonas</taxon>
    </lineage>
</organism>
<dbReference type="Proteomes" id="UP000016505">
    <property type="component" value="Chromosome I"/>
</dbReference>
<evidence type="ECO:0000313" key="2">
    <source>
        <dbReference type="Proteomes" id="UP000016505"/>
    </source>
</evidence>
<accession>A0A290S8D7</accession>
<dbReference type="KEGG" id="part:PARC_a3069"/>